<organism evidence="5 6">
    <name type="scientific">Sphaeroforma arctica JP610</name>
    <dbReference type="NCBI Taxonomy" id="667725"/>
    <lineage>
        <taxon>Eukaryota</taxon>
        <taxon>Ichthyosporea</taxon>
        <taxon>Ichthyophonida</taxon>
        <taxon>Sphaeroforma</taxon>
    </lineage>
</organism>
<dbReference type="Gene3D" id="3.20.20.70">
    <property type="entry name" value="Aldolase class I"/>
    <property type="match status" value="1"/>
</dbReference>
<evidence type="ECO:0000256" key="3">
    <source>
        <dbReference type="ARBA" id="ARBA00023239"/>
    </source>
</evidence>
<dbReference type="InterPro" id="IPR001754">
    <property type="entry name" value="OMPdeCOase_dom"/>
</dbReference>
<keyword evidence="6" id="KW-1185">Reference proteome</keyword>
<gene>
    <name evidence="5" type="ORF">SARC_12456</name>
</gene>
<dbReference type="GO" id="GO:0006207">
    <property type="term" value="P:'de novo' pyrimidine nucleobase biosynthetic process"/>
    <property type="evidence" value="ECO:0007669"/>
    <property type="project" value="InterPro"/>
</dbReference>
<evidence type="ECO:0000259" key="4">
    <source>
        <dbReference type="Pfam" id="PF00215"/>
    </source>
</evidence>
<dbReference type="GO" id="GO:0006222">
    <property type="term" value="P:UMP biosynthetic process"/>
    <property type="evidence" value="ECO:0007669"/>
    <property type="project" value="TreeGrafter"/>
</dbReference>
<comment type="pathway">
    <text evidence="1">Pyrimidine metabolism; UMP biosynthesis via de novo pathway.</text>
</comment>
<dbReference type="GeneID" id="25912960"/>
<feature type="domain" description="Orotidine 5'-phosphate decarboxylase" evidence="4">
    <location>
        <begin position="78"/>
        <end position="135"/>
    </location>
</feature>
<evidence type="ECO:0000313" key="5">
    <source>
        <dbReference type="EMBL" id="KNC75009.1"/>
    </source>
</evidence>
<dbReference type="RefSeq" id="XP_014148911.1">
    <property type="nucleotide sequence ID" value="XM_014293436.1"/>
</dbReference>
<dbReference type="SUPFAM" id="SSF51366">
    <property type="entry name" value="Ribulose-phoshate binding barrel"/>
    <property type="match status" value="1"/>
</dbReference>
<dbReference type="AlphaFoldDB" id="A0A0L0FE23"/>
<dbReference type="Proteomes" id="UP000054560">
    <property type="component" value="Unassembled WGS sequence"/>
</dbReference>
<dbReference type="GO" id="GO:0004590">
    <property type="term" value="F:orotidine-5'-phosphate decarboxylase activity"/>
    <property type="evidence" value="ECO:0007669"/>
    <property type="project" value="InterPro"/>
</dbReference>
<keyword evidence="2" id="KW-0665">Pyrimidine biosynthesis</keyword>
<evidence type="ECO:0000256" key="1">
    <source>
        <dbReference type="ARBA" id="ARBA00004725"/>
    </source>
</evidence>
<feature type="non-terminal residue" evidence="5">
    <location>
        <position position="1"/>
    </location>
</feature>
<dbReference type="OrthoDB" id="10263753at2759"/>
<dbReference type="PANTHER" id="PTHR19278">
    <property type="entry name" value="OROTATE PHOSPHORIBOSYLTRANSFERASE"/>
    <property type="match status" value="1"/>
</dbReference>
<dbReference type="InterPro" id="IPR013785">
    <property type="entry name" value="Aldolase_TIM"/>
</dbReference>
<name>A0A0L0FE23_9EUKA</name>
<dbReference type="InterPro" id="IPR011060">
    <property type="entry name" value="RibuloseP-bd_barrel"/>
</dbReference>
<dbReference type="EMBL" id="KQ243912">
    <property type="protein sequence ID" value="KNC75009.1"/>
    <property type="molecule type" value="Genomic_DNA"/>
</dbReference>
<evidence type="ECO:0000256" key="2">
    <source>
        <dbReference type="ARBA" id="ARBA00022975"/>
    </source>
</evidence>
<reference evidence="5 6" key="1">
    <citation type="submission" date="2011-02" db="EMBL/GenBank/DDBJ databases">
        <title>The Genome Sequence of Sphaeroforma arctica JP610.</title>
        <authorList>
            <consortium name="The Broad Institute Genome Sequencing Platform"/>
            <person name="Russ C."/>
            <person name="Cuomo C."/>
            <person name="Young S.K."/>
            <person name="Zeng Q."/>
            <person name="Gargeya S."/>
            <person name="Alvarado L."/>
            <person name="Berlin A."/>
            <person name="Chapman S.B."/>
            <person name="Chen Z."/>
            <person name="Freedman E."/>
            <person name="Gellesch M."/>
            <person name="Goldberg J."/>
            <person name="Griggs A."/>
            <person name="Gujja S."/>
            <person name="Heilman E."/>
            <person name="Heiman D."/>
            <person name="Howarth C."/>
            <person name="Mehta T."/>
            <person name="Neiman D."/>
            <person name="Pearson M."/>
            <person name="Roberts A."/>
            <person name="Saif S."/>
            <person name="Shea T."/>
            <person name="Shenoy N."/>
            <person name="Sisk P."/>
            <person name="Stolte C."/>
            <person name="Sykes S."/>
            <person name="White J."/>
            <person name="Yandava C."/>
            <person name="Burger G."/>
            <person name="Gray M.W."/>
            <person name="Holland P.W.H."/>
            <person name="King N."/>
            <person name="Lang F.B.F."/>
            <person name="Roger A.J."/>
            <person name="Ruiz-Trillo I."/>
            <person name="Haas B."/>
            <person name="Nusbaum C."/>
            <person name="Birren B."/>
        </authorList>
    </citation>
    <scope>NUCLEOTIDE SEQUENCE [LARGE SCALE GENOMIC DNA]</scope>
    <source>
        <strain evidence="5 6">JP610</strain>
    </source>
</reference>
<dbReference type="PANTHER" id="PTHR19278:SF9">
    <property type="entry name" value="URIDINE 5'-MONOPHOSPHATE SYNTHASE"/>
    <property type="match status" value="1"/>
</dbReference>
<evidence type="ECO:0000313" key="6">
    <source>
        <dbReference type="Proteomes" id="UP000054560"/>
    </source>
</evidence>
<accession>A0A0L0FE23</accession>
<proteinExistence type="predicted"/>
<protein>
    <recommendedName>
        <fullName evidence="4">Orotidine 5'-phosphate decarboxylase domain-containing protein</fullName>
    </recommendedName>
</protein>
<dbReference type="GO" id="GO:0004588">
    <property type="term" value="F:orotate phosphoribosyltransferase activity"/>
    <property type="evidence" value="ECO:0007669"/>
    <property type="project" value="TreeGrafter"/>
</dbReference>
<dbReference type="Pfam" id="PF00215">
    <property type="entry name" value="OMPdecase"/>
    <property type="match status" value="1"/>
</dbReference>
<dbReference type="eggNOG" id="KOG1377">
    <property type="taxonomic scope" value="Eukaryota"/>
</dbReference>
<dbReference type="STRING" id="667725.A0A0L0FE23"/>
<keyword evidence="3" id="KW-0456">Lyase</keyword>
<sequence length="149" mass="16733">NSFLDTLYQCVSYSWPRYRRWSEASGEALRPRVTAASSDEFTRGAYIARVRITGRPDGQSKQRLCVRIHSQDCLVPEDPSLIYMTSGVQLNAGTDALGQQYNTPDLVIRERKCDIIIVGRGVHKALDCAAAAKEYMAAGWEAYKKRISQ</sequence>